<dbReference type="InterPro" id="IPR025714">
    <property type="entry name" value="Methyltranfer_dom"/>
</dbReference>
<dbReference type="OMA" id="YLCMDAR"/>
<protein>
    <recommendedName>
        <fullName evidence="4">Methyltransferase domain-containing protein</fullName>
    </recommendedName>
</protein>
<dbReference type="InterPro" id="IPR029063">
    <property type="entry name" value="SAM-dependent_MTases_sf"/>
</dbReference>
<keyword evidence="2" id="KW-0489">Methyltransferase</keyword>
<organism evidence="5 6">
    <name type="scientific">Saprolegnia parasitica (strain CBS 223.65)</name>
    <dbReference type="NCBI Taxonomy" id="695850"/>
    <lineage>
        <taxon>Eukaryota</taxon>
        <taxon>Sar</taxon>
        <taxon>Stramenopiles</taxon>
        <taxon>Oomycota</taxon>
        <taxon>Saprolegniomycetes</taxon>
        <taxon>Saprolegniales</taxon>
        <taxon>Saprolegniaceae</taxon>
        <taxon>Saprolegnia</taxon>
    </lineage>
</organism>
<dbReference type="GO" id="GO:0008168">
    <property type="term" value="F:methyltransferase activity"/>
    <property type="evidence" value="ECO:0007669"/>
    <property type="project" value="UniProtKB-KW"/>
</dbReference>
<dbReference type="EMBL" id="KK583192">
    <property type="protein sequence ID" value="KDO33630.1"/>
    <property type="molecule type" value="Genomic_DNA"/>
</dbReference>
<evidence type="ECO:0000256" key="1">
    <source>
        <dbReference type="ARBA" id="ARBA00008361"/>
    </source>
</evidence>
<comment type="similarity">
    <text evidence="1">Belongs to the methyltransferase superfamily.</text>
</comment>
<dbReference type="AlphaFoldDB" id="A0A067CWK9"/>
<dbReference type="KEGG" id="spar:SPRG_19252"/>
<dbReference type="Pfam" id="PF13847">
    <property type="entry name" value="Methyltransf_31"/>
    <property type="match status" value="1"/>
</dbReference>
<dbReference type="OrthoDB" id="411785at2759"/>
<dbReference type="GO" id="GO:0032259">
    <property type="term" value="P:methylation"/>
    <property type="evidence" value="ECO:0007669"/>
    <property type="project" value="UniProtKB-KW"/>
</dbReference>
<keyword evidence="3" id="KW-0808">Transferase</keyword>
<dbReference type="CDD" id="cd02440">
    <property type="entry name" value="AdoMet_MTases"/>
    <property type="match status" value="1"/>
</dbReference>
<dbReference type="STRING" id="695850.A0A067CWK9"/>
<dbReference type="SUPFAM" id="SSF53335">
    <property type="entry name" value="S-adenosyl-L-methionine-dependent methyltransferases"/>
    <property type="match status" value="1"/>
</dbReference>
<evidence type="ECO:0000256" key="2">
    <source>
        <dbReference type="ARBA" id="ARBA00022603"/>
    </source>
</evidence>
<dbReference type="Proteomes" id="UP000030745">
    <property type="component" value="Unassembled WGS sequence"/>
</dbReference>
<gene>
    <name evidence="5" type="ORF">SPRG_19252</name>
</gene>
<sequence length="162" mass="17922">MRHLRVLDLGGGNSTLAHRLCEALNGNGRVVSIDISDTCIHLMQTAYPSKVQYLCMDARDMEFQDSSFEIVLDKSTMDAIVSPGNAAAAHAAKRILRQVARVLWPNGLFLMISVHPWSYWRPLVASAAPSLEHAEERTQSVVLSSNRHPILVFVNALRKTSA</sequence>
<evidence type="ECO:0000256" key="3">
    <source>
        <dbReference type="ARBA" id="ARBA00022679"/>
    </source>
</evidence>
<reference evidence="5 6" key="1">
    <citation type="journal article" date="2013" name="PLoS Genet.">
        <title>Distinctive expansion of potential virulence genes in the genome of the oomycete fish pathogen Saprolegnia parasitica.</title>
        <authorList>
            <person name="Jiang R.H."/>
            <person name="de Bruijn I."/>
            <person name="Haas B.J."/>
            <person name="Belmonte R."/>
            <person name="Lobach L."/>
            <person name="Christie J."/>
            <person name="van den Ackerveken G."/>
            <person name="Bottin A."/>
            <person name="Bulone V."/>
            <person name="Diaz-Moreno S.M."/>
            <person name="Dumas B."/>
            <person name="Fan L."/>
            <person name="Gaulin E."/>
            <person name="Govers F."/>
            <person name="Grenville-Briggs L.J."/>
            <person name="Horner N.R."/>
            <person name="Levin J.Z."/>
            <person name="Mammella M."/>
            <person name="Meijer H.J."/>
            <person name="Morris P."/>
            <person name="Nusbaum C."/>
            <person name="Oome S."/>
            <person name="Phillips A.J."/>
            <person name="van Rooyen D."/>
            <person name="Rzeszutek E."/>
            <person name="Saraiva M."/>
            <person name="Secombes C.J."/>
            <person name="Seidl M.F."/>
            <person name="Snel B."/>
            <person name="Stassen J.H."/>
            <person name="Sykes S."/>
            <person name="Tripathy S."/>
            <person name="van den Berg H."/>
            <person name="Vega-Arreguin J.C."/>
            <person name="Wawra S."/>
            <person name="Young S.K."/>
            <person name="Zeng Q."/>
            <person name="Dieguez-Uribeondo J."/>
            <person name="Russ C."/>
            <person name="Tyler B.M."/>
            <person name="van West P."/>
        </authorList>
    </citation>
    <scope>NUCLEOTIDE SEQUENCE [LARGE SCALE GENOMIC DNA]</scope>
    <source>
        <strain evidence="5 6">CBS 223.65</strain>
    </source>
</reference>
<evidence type="ECO:0000259" key="4">
    <source>
        <dbReference type="Pfam" id="PF13847"/>
    </source>
</evidence>
<dbReference type="Gene3D" id="3.40.50.150">
    <property type="entry name" value="Vaccinia Virus protein VP39"/>
    <property type="match status" value="1"/>
</dbReference>
<dbReference type="RefSeq" id="XP_012195671.1">
    <property type="nucleotide sequence ID" value="XM_012340281.1"/>
</dbReference>
<dbReference type="PANTHER" id="PTHR12176">
    <property type="entry name" value="SAM-DEPENDENT METHYLTRANSFERASE SUPERFAMILY PROTEIN"/>
    <property type="match status" value="1"/>
</dbReference>
<evidence type="ECO:0000313" key="6">
    <source>
        <dbReference type="Proteomes" id="UP000030745"/>
    </source>
</evidence>
<keyword evidence="6" id="KW-1185">Reference proteome</keyword>
<dbReference type="PANTHER" id="PTHR12176:SF83">
    <property type="entry name" value="CITRATE SYNTHASE-LYSINE N-METHYLTRANSFERASE CSKMT, MITOCHONDRIAL"/>
    <property type="match status" value="1"/>
</dbReference>
<dbReference type="InterPro" id="IPR051419">
    <property type="entry name" value="Lys/N-term_MeTrsfase_sf"/>
</dbReference>
<proteinExistence type="inferred from homology"/>
<name>A0A067CWK9_SAPPC</name>
<dbReference type="VEuPathDB" id="FungiDB:SPRG_19252"/>
<dbReference type="GeneID" id="24140672"/>
<evidence type="ECO:0000313" key="5">
    <source>
        <dbReference type="EMBL" id="KDO33630.1"/>
    </source>
</evidence>
<feature type="domain" description="Methyltransferase" evidence="4">
    <location>
        <begin position="3"/>
        <end position="124"/>
    </location>
</feature>
<accession>A0A067CWK9</accession>